<organism evidence="6 7">
    <name type="scientific">Spirulina subsalsa FACHB-351</name>
    <dbReference type="NCBI Taxonomy" id="234711"/>
    <lineage>
        <taxon>Bacteria</taxon>
        <taxon>Bacillati</taxon>
        <taxon>Cyanobacteriota</taxon>
        <taxon>Cyanophyceae</taxon>
        <taxon>Spirulinales</taxon>
        <taxon>Spirulinaceae</taxon>
        <taxon>Spirulina</taxon>
    </lineage>
</organism>
<evidence type="ECO:0000313" key="7">
    <source>
        <dbReference type="Proteomes" id="UP001526426"/>
    </source>
</evidence>
<dbReference type="RefSeq" id="WP_265264618.1">
    <property type="nucleotide sequence ID" value="NZ_JAIHOM010000047.1"/>
</dbReference>
<gene>
    <name evidence="6" type="ORF">K4A83_11110</name>
</gene>
<dbReference type="Gene3D" id="1.20.120.910">
    <property type="entry name" value="DksA, coiled-coil domain"/>
    <property type="match status" value="1"/>
</dbReference>
<protein>
    <submittedName>
        <fullName evidence="6">TraR/DksA C4-type zinc finger protein</fullName>
    </submittedName>
</protein>
<dbReference type="InterPro" id="IPR000962">
    <property type="entry name" value="Znf_DskA_TraR"/>
</dbReference>
<evidence type="ECO:0000256" key="4">
    <source>
        <dbReference type="PROSITE-ProRule" id="PRU00510"/>
    </source>
</evidence>
<name>A0ABT3L5L8_9CYAN</name>
<dbReference type="Pfam" id="PF01258">
    <property type="entry name" value="zf-dskA_traR"/>
    <property type="match status" value="1"/>
</dbReference>
<keyword evidence="3" id="KW-0862">Zinc</keyword>
<evidence type="ECO:0000256" key="1">
    <source>
        <dbReference type="ARBA" id="ARBA00022723"/>
    </source>
</evidence>
<accession>A0ABT3L5L8</accession>
<keyword evidence="2" id="KW-0863">Zinc-finger</keyword>
<evidence type="ECO:0000256" key="2">
    <source>
        <dbReference type="ARBA" id="ARBA00022771"/>
    </source>
</evidence>
<feature type="zinc finger region" description="dksA C4-type" evidence="4">
    <location>
        <begin position="39"/>
        <end position="63"/>
    </location>
</feature>
<dbReference type="PANTHER" id="PTHR38777:SF1">
    <property type="entry name" value="DNAK SUPPRESSOR PROTEIN"/>
    <property type="match status" value="1"/>
</dbReference>
<keyword evidence="7" id="KW-1185">Reference proteome</keyword>
<reference evidence="6 7" key="1">
    <citation type="submission" date="2021-08" db="EMBL/GenBank/DDBJ databases">
        <title>Draft genome sequence of Spirulina subsalsa with high tolerance to salinity and hype-accumulation of phycocyanin.</title>
        <authorList>
            <person name="Pei H."/>
            <person name="Jiang L."/>
        </authorList>
    </citation>
    <scope>NUCLEOTIDE SEQUENCE [LARGE SCALE GENOMIC DNA]</scope>
    <source>
        <strain evidence="6 7">FACHB-351</strain>
    </source>
</reference>
<feature type="domain" description="Zinc finger DksA/TraR C4-type" evidence="5">
    <location>
        <begin position="35"/>
        <end position="65"/>
    </location>
</feature>
<dbReference type="EMBL" id="JAIHOM010000047">
    <property type="protein sequence ID" value="MCW6036806.1"/>
    <property type="molecule type" value="Genomic_DNA"/>
</dbReference>
<keyword evidence="1" id="KW-0479">Metal-binding</keyword>
<evidence type="ECO:0000313" key="6">
    <source>
        <dbReference type="EMBL" id="MCW6036806.1"/>
    </source>
</evidence>
<evidence type="ECO:0000259" key="5">
    <source>
        <dbReference type="Pfam" id="PF01258"/>
    </source>
</evidence>
<evidence type="ECO:0000256" key="3">
    <source>
        <dbReference type="ARBA" id="ARBA00022833"/>
    </source>
</evidence>
<dbReference type="PANTHER" id="PTHR38777">
    <property type="entry name" value="FELS-2 PROPHAGE PROTEIN"/>
    <property type="match status" value="1"/>
</dbReference>
<dbReference type="Proteomes" id="UP001526426">
    <property type="component" value="Unassembled WGS sequence"/>
</dbReference>
<comment type="caution">
    <text evidence="6">The sequence shown here is derived from an EMBL/GenBank/DDBJ whole genome shotgun (WGS) entry which is preliminary data.</text>
</comment>
<sequence>MSDEADYAGEARIRDEEALAARLERERLARESQVGTAECIDCEDEIPLRRRQALPWVRRCVTCQQLADLFDGPLRR</sequence>
<dbReference type="PROSITE" id="PS51128">
    <property type="entry name" value="ZF_DKSA_2"/>
    <property type="match status" value="1"/>
</dbReference>
<dbReference type="SUPFAM" id="SSF57716">
    <property type="entry name" value="Glucocorticoid receptor-like (DNA-binding domain)"/>
    <property type="match status" value="1"/>
</dbReference>
<proteinExistence type="predicted"/>